<protein>
    <submittedName>
        <fullName evidence="1">Uncharacterized protein</fullName>
    </submittedName>
</protein>
<dbReference type="EMBL" id="GBXM01083081">
    <property type="protein sequence ID" value="JAH25496.1"/>
    <property type="molecule type" value="Transcribed_RNA"/>
</dbReference>
<evidence type="ECO:0000313" key="1">
    <source>
        <dbReference type="EMBL" id="JAH25496.1"/>
    </source>
</evidence>
<proteinExistence type="predicted"/>
<accession>A0A0E9R8L9</accession>
<organism evidence="1">
    <name type="scientific">Anguilla anguilla</name>
    <name type="common">European freshwater eel</name>
    <name type="synonym">Muraena anguilla</name>
    <dbReference type="NCBI Taxonomy" id="7936"/>
    <lineage>
        <taxon>Eukaryota</taxon>
        <taxon>Metazoa</taxon>
        <taxon>Chordata</taxon>
        <taxon>Craniata</taxon>
        <taxon>Vertebrata</taxon>
        <taxon>Euteleostomi</taxon>
        <taxon>Actinopterygii</taxon>
        <taxon>Neopterygii</taxon>
        <taxon>Teleostei</taxon>
        <taxon>Anguilliformes</taxon>
        <taxon>Anguillidae</taxon>
        <taxon>Anguilla</taxon>
    </lineage>
</organism>
<sequence length="25" mass="2797">MGLSCDNYSFCFPSPVCMMFTTDLS</sequence>
<name>A0A0E9R8L9_ANGAN</name>
<reference evidence="1" key="1">
    <citation type="submission" date="2014-11" db="EMBL/GenBank/DDBJ databases">
        <authorList>
            <person name="Amaro Gonzalez C."/>
        </authorList>
    </citation>
    <scope>NUCLEOTIDE SEQUENCE</scope>
</reference>
<dbReference type="AlphaFoldDB" id="A0A0E9R8L9"/>
<reference evidence="1" key="2">
    <citation type="journal article" date="2015" name="Fish Shellfish Immunol.">
        <title>Early steps in the European eel (Anguilla anguilla)-Vibrio vulnificus interaction in the gills: Role of the RtxA13 toxin.</title>
        <authorList>
            <person name="Callol A."/>
            <person name="Pajuelo D."/>
            <person name="Ebbesson L."/>
            <person name="Teles M."/>
            <person name="MacKenzie S."/>
            <person name="Amaro C."/>
        </authorList>
    </citation>
    <scope>NUCLEOTIDE SEQUENCE</scope>
</reference>